<dbReference type="SUPFAM" id="SSF57625">
    <property type="entry name" value="Invertebrate chitin-binding proteins"/>
    <property type="match status" value="4"/>
</dbReference>
<feature type="compositionally biased region" description="Low complexity" evidence="1">
    <location>
        <begin position="246"/>
        <end position="273"/>
    </location>
</feature>
<sequence length="351" mass="40770">MKISSVIFEAFLICAVGAKVLPLKSQNYIKCTKKNSILWPDYSDRNNYFECVGEQHFVKRPCPGKTVFNYHAQQCTWPDDWIEPPSVNQLIVSQSQELKEFVSDFSPSCLVSELHLFLPDPNHPRDYFRCTGIGQSERWSCPVNHVFVFLIQMCIFEEPSTTTLKPIERFPNCTEFELHITMPDPWYAEKFFTCTGIGKFELHECPEGTVFVFMMQMCVLSNEITEPENIPTLELPQIPSVKTFPTIPSTVPEETSTSTYSENETEMEVTTIETTKHEATSTTSRYPYRKVKCIICWRPTCERNEETLKWSDYDEPRNFFQCLSEGVFILKSCPKDFIFDFQTQKCVIKKL</sequence>
<dbReference type="AlphaFoldDB" id="A0A1J1IZU5"/>
<feature type="region of interest" description="Disordered" evidence="1">
    <location>
        <begin position="246"/>
        <end position="276"/>
    </location>
</feature>
<feature type="signal peptide" evidence="2">
    <location>
        <begin position="1"/>
        <end position="18"/>
    </location>
</feature>
<evidence type="ECO:0000259" key="3">
    <source>
        <dbReference type="PROSITE" id="PS50940"/>
    </source>
</evidence>
<keyword evidence="2" id="KW-0732">Signal</keyword>
<dbReference type="Pfam" id="PF01607">
    <property type="entry name" value="CBM_14"/>
    <property type="match status" value="1"/>
</dbReference>
<dbReference type="SMART" id="SM00494">
    <property type="entry name" value="ChtBD2"/>
    <property type="match status" value="3"/>
</dbReference>
<evidence type="ECO:0000313" key="5">
    <source>
        <dbReference type="Proteomes" id="UP000183832"/>
    </source>
</evidence>
<gene>
    <name evidence="4" type="ORF">CLUMA_CG018815</name>
</gene>
<feature type="domain" description="Chitin-binding type-2" evidence="3">
    <location>
        <begin position="298"/>
        <end position="351"/>
    </location>
</feature>
<dbReference type="EMBL" id="CVRI01000065">
    <property type="protein sequence ID" value="CRL05787.1"/>
    <property type="molecule type" value="Genomic_DNA"/>
</dbReference>
<keyword evidence="5" id="KW-1185">Reference proteome</keyword>
<evidence type="ECO:0000256" key="2">
    <source>
        <dbReference type="SAM" id="SignalP"/>
    </source>
</evidence>
<dbReference type="InterPro" id="IPR002557">
    <property type="entry name" value="Chitin-bd_dom"/>
</dbReference>
<evidence type="ECO:0000256" key="1">
    <source>
        <dbReference type="SAM" id="MobiDB-lite"/>
    </source>
</evidence>
<dbReference type="PROSITE" id="PS50940">
    <property type="entry name" value="CHIT_BIND_II"/>
    <property type="match status" value="2"/>
</dbReference>
<dbReference type="Proteomes" id="UP000183832">
    <property type="component" value="Unassembled WGS sequence"/>
</dbReference>
<reference evidence="4 5" key="1">
    <citation type="submission" date="2015-04" db="EMBL/GenBank/DDBJ databases">
        <authorList>
            <person name="Syromyatnikov M.Y."/>
            <person name="Popov V.N."/>
        </authorList>
    </citation>
    <scope>NUCLEOTIDE SEQUENCE [LARGE SCALE GENOMIC DNA]</scope>
</reference>
<protein>
    <submittedName>
        <fullName evidence="4">CLUMA_CG018815, isoform A</fullName>
    </submittedName>
</protein>
<feature type="domain" description="Chitin-binding type-2" evidence="3">
    <location>
        <begin position="28"/>
        <end position="80"/>
    </location>
</feature>
<proteinExistence type="predicted"/>
<dbReference type="Gene3D" id="2.170.140.10">
    <property type="entry name" value="Chitin binding domain"/>
    <property type="match status" value="1"/>
</dbReference>
<evidence type="ECO:0000313" key="4">
    <source>
        <dbReference type="EMBL" id="CRL05787.1"/>
    </source>
</evidence>
<dbReference type="GO" id="GO:0008061">
    <property type="term" value="F:chitin binding"/>
    <property type="evidence" value="ECO:0007669"/>
    <property type="project" value="InterPro"/>
</dbReference>
<organism evidence="4 5">
    <name type="scientific">Clunio marinus</name>
    <dbReference type="NCBI Taxonomy" id="568069"/>
    <lineage>
        <taxon>Eukaryota</taxon>
        <taxon>Metazoa</taxon>
        <taxon>Ecdysozoa</taxon>
        <taxon>Arthropoda</taxon>
        <taxon>Hexapoda</taxon>
        <taxon>Insecta</taxon>
        <taxon>Pterygota</taxon>
        <taxon>Neoptera</taxon>
        <taxon>Endopterygota</taxon>
        <taxon>Diptera</taxon>
        <taxon>Nematocera</taxon>
        <taxon>Chironomoidea</taxon>
        <taxon>Chironomidae</taxon>
        <taxon>Clunio</taxon>
    </lineage>
</organism>
<accession>A0A1J1IZU5</accession>
<dbReference type="InterPro" id="IPR036508">
    <property type="entry name" value="Chitin-bd_dom_sf"/>
</dbReference>
<dbReference type="GO" id="GO:0005576">
    <property type="term" value="C:extracellular region"/>
    <property type="evidence" value="ECO:0007669"/>
    <property type="project" value="InterPro"/>
</dbReference>
<feature type="chain" id="PRO_5012068633" evidence="2">
    <location>
        <begin position="19"/>
        <end position="351"/>
    </location>
</feature>
<name>A0A1J1IZU5_9DIPT</name>